<dbReference type="Pfam" id="PF23914">
    <property type="entry name" value="TPR_CcmH_CycH"/>
    <property type="match status" value="1"/>
</dbReference>
<sequence>MLITYLAFIGLALLAIAILYTVLRTARPQQANLKLSVMSGVLLFACTFAVWALMHDPTPSVPVAKQMPTLEELLAEKQQQLTSSPNDQQAWFELGQLYMAQYEFDSASTCFDYAIRLSTTPYASQFAALASALYYQHSQTITPNVQRLLDMTLEMEPFNETALQLIASDHFLSARYSQAIAHWTMILDSNHLGVDRAKVIRQIQQAQSFIR</sequence>
<dbReference type="PANTHER" id="PTHR47870:SF4">
    <property type="entry name" value="CYTOCHROME C-TYPE BIOGENESIS PROTEIN CYCH"/>
    <property type="match status" value="1"/>
</dbReference>
<dbReference type="Gene3D" id="1.25.40.10">
    <property type="entry name" value="Tetratricopeptide repeat domain"/>
    <property type="match status" value="1"/>
</dbReference>
<dbReference type="GO" id="GO:0005886">
    <property type="term" value="C:plasma membrane"/>
    <property type="evidence" value="ECO:0007669"/>
    <property type="project" value="TreeGrafter"/>
</dbReference>
<evidence type="ECO:0000313" key="7">
    <source>
        <dbReference type="Proteomes" id="UP000016562"/>
    </source>
</evidence>
<keyword evidence="4" id="KW-1133">Transmembrane helix</keyword>
<dbReference type="eggNOG" id="COG4235">
    <property type="taxonomic scope" value="Bacteria"/>
</dbReference>
<feature type="domain" description="Cytochrome c-type biogenesis protein H TPR" evidence="5">
    <location>
        <begin position="79"/>
        <end position="188"/>
    </location>
</feature>
<accession>U3CFC0</accession>
<feature type="transmembrane region" description="Helical" evidence="4">
    <location>
        <begin position="35"/>
        <end position="54"/>
    </location>
</feature>
<evidence type="ECO:0000256" key="2">
    <source>
        <dbReference type="ARBA" id="ARBA00022803"/>
    </source>
</evidence>
<dbReference type="InterPro" id="IPR011990">
    <property type="entry name" value="TPR-like_helical_dom_sf"/>
</dbReference>
<dbReference type="OrthoDB" id="9776053at2"/>
<evidence type="ECO:0000256" key="4">
    <source>
        <dbReference type="SAM" id="Phobius"/>
    </source>
</evidence>
<evidence type="ECO:0000259" key="5">
    <source>
        <dbReference type="Pfam" id="PF23914"/>
    </source>
</evidence>
<feature type="repeat" description="TPR" evidence="3">
    <location>
        <begin position="88"/>
        <end position="121"/>
    </location>
</feature>
<proteinExistence type="predicted"/>
<evidence type="ECO:0000256" key="3">
    <source>
        <dbReference type="PROSITE-ProRule" id="PRU00339"/>
    </source>
</evidence>
<gene>
    <name evidence="6" type="ORF">VEZ01S_21_00560</name>
</gene>
<keyword evidence="7" id="KW-1185">Reference proteome</keyword>
<feature type="transmembrane region" description="Helical" evidence="4">
    <location>
        <begin position="6"/>
        <end position="23"/>
    </location>
</feature>
<keyword evidence="1" id="KW-0677">Repeat</keyword>
<keyword evidence="4" id="KW-0472">Membrane</keyword>
<dbReference type="PROSITE" id="PS50005">
    <property type="entry name" value="TPR"/>
    <property type="match status" value="1"/>
</dbReference>
<organism evidence="6 7">
    <name type="scientific">Vibrio ezurae NBRC 102218</name>
    <dbReference type="NCBI Taxonomy" id="1219080"/>
    <lineage>
        <taxon>Bacteria</taxon>
        <taxon>Pseudomonadati</taxon>
        <taxon>Pseudomonadota</taxon>
        <taxon>Gammaproteobacteria</taxon>
        <taxon>Vibrionales</taxon>
        <taxon>Vibrionaceae</taxon>
        <taxon>Vibrio</taxon>
    </lineage>
</organism>
<comment type="caution">
    <text evidence="6">The sequence shown here is derived from an EMBL/GenBank/DDBJ whole genome shotgun (WGS) entry which is preliminary data.</text>
</comment>
<name>U3CFC0_9VIBR</name>
<protein>
    <recommendedName>
        <fullName evidence="5">Cytochrome c-type biogenesis protein H TPR domain-containing protein</fullName>
    </recommendedName>
</protein>
<dbReference type="STRING" id="1219080.VEZ01S_21_00560"/>
<keyword evidence="4" id="KW-0812">Transmembrane</keyword>
<dbReference type="SUPFAM" id="SSF48452">
    <property type="entry name" value="TPR-like"/>
    <property type="match status" value="1"/>
</dbReference>
<dbReference type="AlphaFoldDB" id="U3CFC0"/>
<dbReference type="Proteomes" id="UP000016562">
    <property type="component" value="Unassembled WGS sequence"/>
</dbReference>
<dbReference type="RefSeq" id="WP_021713642.1">
    <property type="nucleotide sequence ID" value="NZ_BATM01000021.1"/>
</dbReference>
<dbReference type="EMBL" id="BATM01000021">
    <property type="protein sequence ID" value="GAD79934.1"/>
    <property type="molecule type" value="Genomic_DNA"/>
</dbReference>
<keyword evidence="2 3" id="KW-0802">TPR repeat</keyword>
<dbReference type="InterPro" id="IPR056413">
    <property type="entry name" value="TPR_CcmH_CycH"/>
</dbReference>
<evidence type="ECO:0000313" key="6">
    <source>
        <dbReference type="EMBL" id="GAD79934.1"/>
    </source>
</evidence>
<dbReference type="InterPro" id="IPR051263">
    <property type="entry name" value="C-type_cytochrome_biogenesis"/>
</dbReference>
<dbReference type="InterPro" id="IPR019734">
    <property type="entry name" value="TPR_rpt"/>
</dbReference>
<reference evidence="6 7" key="1">
    <citation type="submission" date="2013-09" db="EMBL/GenBank/DDBJ databases">
        <title>Whole genome shotgun sequence of Vibrio ezurae NBRC 102218.</title>
        <authorList>
            <person name="Yoshida I."/>
            <person name="Hosoyama A."/>
            <person name="Numata M."/>
            <person name="Hashimoto M."/>
            <person name="Hosoyama Y."/>
            <person name="Tsuchikane K."/>
            <person name="Noguchi M."/>
            <person name="Hirakata S."/>
            <person name="Ichikawa N."/>
            <person name="Ohji S."/>
            <person name="Yamazoe A."/>
            <person name="Fujita N."/>
        </authorList>
    </citation>
    <scope>NUCLEOTIDE SEQUENCE [LARGE SCALE GENOMIC DNA]</scope>
    <source>
        <strain evidence="6 7">NBRC 102218</strain>
    </source>
</reference>
<evidence type="ECO:0000256" key="1">
    <source>
        <dbReference type="ARBA" id="ARBA00022737"/>
    </source>
</evidence>
<dbReference type="PANTHER" id="PTHR47870">
    <property type="entry name" value="CYTOCHROME C-TYPE BIOGENESIS PROTEIN CCMH"/>
    <property type="match status" value="1"/>
</dbReference>